<dbReference type="Proteomes" id="UP000008783">
    <property type="component" value="Unassembled WGS sequence"/>
</dbReference>
<dbReference type="OrthoDB" id="2510781at2759"/>
<accession>H6QU23</accession>
<dbReference type="VEuPathDB" id="FungiDB:PGTG_22299"/>
<reference evidence="3" key="1">
    <citation type="journal article" date="2011" name="Proc. Natl. Acad. Sci. U.S.A.">
        <title>Obligate biotrophy features unraveled by the genomic analysis of rust fungi.</title>
        <authorList>
            <person name="Duplessis S."/>
            <person name="Cuomo C.A."/>
            <person name="Lin Y.-C."/>
            <person name="Aerts A."/>
            <person name="Tisserant E."/>
            <person name="Veneault-Fourrey C."/>
            <person name="Joly D.L."/>
            <person name="Hacquard S."/>
            <person name="Amselem J."/>
            <person name="Cantarel B.L."/>
            <person name="Chiu R."/>
            <person name="Coutinho P.M."/>
            <person name="Feau N."/>
            <person name="Field M."/>
            <person name="Frey P."/>
            <person name="Gelhaye E."/>
            <person name="Goldberg J."/>
            <person name="Grabherr M.G."/>
            <person name="Kodira C.D."/>
            <person name="Kohler A."/>
            <person name="Kuees U."/>
            <person name="Lindquist E.A."/>
            <person name="Lucas S.M."/>
            <person name="Mago R."/>
            <person name="Mauceli E."/>
            <person name="Morin E."/>
            <person name="Murat C."/>
            <person name="Pangilinan J.L."/>
            <person name="Park R."/>
            <person name="Pearson M."/>
            <person name="Quesneville H."/>
            <person name="Rouhier N."/>
            <person name="Sakthikumar S."/>
            <person name="Salamov A.A."/>
            <person name="Schmutz J."/>
            <person name="Selles B."/>
            <person name="Shapiro H."/>
            <person name="Tanguay P."/>
            <person name="Tuskan G.A."/>
            <person name="Henrissat B."/>
            <person name="Van de Peer Y."/>
            <person name="Rouze P."/>
            <person name="Ellis J.G."/>
            <person name="Dodds P.N."/>
            <person name="Schein J.E."/>
            <person name="Zhong S."/>
            <person name="Hamelin R.C."/>
            <person name="Grigoriev I.V."/>
            <person name="Szabo L.J."/>
            <person name="Martin F."/>
        </authorList>
    </citation>
    <scope>NUCLEOTIDE SEQUENCE [LARGE SCALE GENOMIC DNA]</scope>
    <source>
        <strain evidence="3">CRL 75-36-700-3 / race SCCL</strain>
    </source>
</reference>
<feature type="region of interest" description="Disordered" evidence="1">
    <location>
        <begin position="1"/>
        <end position="26"/>
    </location>
</feature>
<dbReference type="InParanoid" id="H6QU23"/>
<proteinExistence type="predicted"/>
<dbReference type="HOGENOM" id="CLU_1548372_0_0_1"/>
<dbReference type="KEGG" id="pgr:PGTG_22299"/>
<gene>
    <name evidence="2" type="ORF">PGTG_22299</name>
</gene>
<dbReference type="AlphaFoldDB" id="H6QU23"/>
<organism evidence="2 3">
    <name type="scientific">Puccinia graminis f. sp. tritici (strain CRL 75-36-700-3 / race SCCL)</name>
    <name type="common">Black stem rust fungus</name>
    <dbReference type="NCBI Taxonomy" id="418459"/>
    <lineage>
        <taxon>Eukaryota</taxon>
        <taxon>Fungi</taxon>
        <taxon>Dikarya</taxon>
        <taxon>Basidiomycota</taxon>
        <taxon>Pucciniomycotina</taxon>
        <taxon>Pucciniomycetes</taxon>
        <taxon>Pucciniales</taxon>
        <taxon>Pucciniaceae</taxon>
        <taxon>Puccinia</taxon>
    </lineage>
</organism>
<evidence type="ECO:0000256" key="1">
    <source>
        <dbReference type="SAM" id="MobiDB-lite"/>
    </source>
</evidence>
<name>H6QU23_PUCGT</name>
<dbReference type="EMBL" id="DS178327">
    <property type="protein sequence ID" value="EHS64428.1"/>
    <property type="molecule type" value="Genomic_DNA"/>
</dbReference>
<evidence type="ECO:0000313" key="2">
    <source>
        <dbReference type="EMBL" id="EHS64428.1"/>
    </source>
</evidence>
<protein>
    <submittedName>
        <fullName evidence="2">Uncharacterized protein</fullName>
    </submittedName>
</protein>
<sequence length="173" mass="19305">MVAPHTPPVTSPLAHPGQRPSKPVRFGSINCRPKSSLLIRLSATFEEPFLTSSITHSYRFTDEGKMEMFSEEGKSDVQGRRVNYRDMMPAPVSISFTLFPHLVILIHSRSPNLITNLSYSSSKHEAHLPTTSPDEIRNIPSESSKLARLITSDALMIQPIPFPVEYFDTSGQP</sequence>
<keyword evidence="3" id="KW-1185">Reference proteome</keyword>
<dbReference type="RefSeq" id="XP_003888991.1">
    <property type="nucleotide sequence ID" value="XM_003888942.1"/>
</dbReference>
<feature type="compositionally biased region" description="Pro residues" evidence="1">
    <location>
        <begin position="1"/>
        <end position="10"/>
    </location>
</feature>
<evidence type="ECO:0000313" key="3">
    <source>
        <dbReference type="Proteomes" id="UP000008783"/>
    </source>
</evidence>
<dbReference type="GeneID" id="13541017"/>